<accession>A0ABV8RWY8</accession>
<proteinExistence type="predicted"/>
<organism evidence="3 4">
    <name type="scientific">Castellaniella hirudinis</name>
    <dbReference type="NCBI Taxonomy" id="1144617"/>
    <lineage>
        <taxon>Bacteria</taxon>
        <taxon>Pseudomonadati</taxon>
        <taxon>Pseudomonadota</taxon>
        <taxon>Betaproteobacteria</taxon>
        <taxon>Burkholderiales</taxon>
        <taxon>Alcaligenaceae</taxon>
        <taxon>Castellaniella</taxon>
    </lineage>
</organism>
<gene>
    <name evidence="3" type="ORF">ACFO0J_06325</name>
</gene>
<reference evidence="4" key="1">
    <citation type="journal article" date="2019" name="Int. J. Syst. Evol. Microbiol.">
        <title>The Global Catalogue of Microorganisms (GCM) 10K type strain sequencing project: providing services to taxonomists for standard genome sequencing and annotation.</title>
        <authorList>
            <consortium name="The Broad Institute Genomics Platform"/>
            <consortium name="The Broad Institute Genome Sequencing Center for Infectious Disease"/>
            <person name="Wu L."/>
            <person name="Ma J."/>
        </authorList>
    </citation>
    <scope>NUCLEOTIDE SEQUENCE [LARGE SCALE GENOMIC DNA]</scope>
    <source>
        <strain evidence="4">CGMCC 1.19029</strain>
    </source>
</reference>
<dbReference type="RefSeq" id="WP_376812206.1">
    <property type="nucleotide sequence ID" value="NZ_JBHSDY010000003.1"/>
</dbReference>
<keyword evidence="1" id="KW-0732">Signal</keyword>
<sequence>MTRRMQGVHRAVLAGLLLGFTAVAQAATHTVAVETDLRAAPALNAKTLQHLQKGALLDAVEQQGGWLKAQAGDQTGWVRLAHLRTVDQGKQGAGKSGGGLGFLGALFTAASNSPTATTGTRGLSEEELAQAQPAPAEVQGLDRYAVTSAQARSFAQQGHLQARDFDYTSGAKP</sequence>
<dbReference type="Gene3D" id="2.30.30.40">
    <property type="entry name" value="SH3 Domains"/>
    <property type="match status" value="1"/>
</dbReference>
<dbReference type="InterPro" id="IPR003646">
    <property type="entry name" value="SH3-like_bac-type"/>
</dbReference>
<dbReference type="Proteomes" id="UP001595756">
    <property type="component" value="Unassembled WGS sequence"/>
</dbReference>
<evidence type="ECO:0000313" key="4">
    <source>
        <dbReference type="Proteomes" id="UP001595756"/>
    </source>
</evidence>
<keyword evidence="4" id="KW-1185">Reference proteome</keyword>
<feature type="domain" description="SH3b" evidence="2">
    <location>
        <begin position="36"/>
        <end position="79"/>
    </location>
</feature>
<evidence type="ECO:0000313" key="3">
    <source>
        <dbReference type="EMBL" id="MFC4297653.1"/>
    </source>
</evidence>
<evidence type="ECO:0000259" key="2">
    <source>
        <dbReference type="Pfam" id="PF08239"/>
    </source>
</evidence>
<name>A0ABV8RWY8_9BURK</name>
<evidence type="ECO:0000256" key="1">
    <source>
        <dbReference type="SAM" id="SignalP"/>
    </source>
</evidence>
<comment type="caution">
    <text evidence="3">The sequence shown here is derived from an EMBL/GenBank/DDBJ whole genome shotgun (WGS) entry which is preliminary data.</text>
</comment>
<feature type="signal peptide" evidence="1">
    <location>
        <begin position="1"/>
        <end position="26"/>
    </location>
</feature>
<feature type="chain" id="PRO_5045456184" evidence="1">
    <location>
        <begin position="27"/>
        <end position="173"/>
    </location>
</feature>
<dbReference type="EMBL" id="JBHSDY010000003">
    <property type="protein sequence ID" value="MFC4297653.1"/>
    <property type="molecule type" value="Genomic_DNA"/>
</dbReference>
<dbReference type="Pfam" id="PF08239">
    <property type="entry name" value="SH3_3"/>
    <property type="match status" value="1"/>
</dbReference>
<protein>
    <submittedName>
        <fullName evidence="3">SH3 domain-containing protein</fullName>
    </submittedName>
</protein>